<dbReference type="Proteomes" id="UP000286031">
    <property type="component" value="Unassembled WGS sequence"/>
</dbReference>
<dbReference type="Pfam" id="PF13676">
    <property type="entry name" value="TIR_2"/>
    <property type="match status" value="1"/>
</dbReference>
<comment type="caution">
    <text evidence="1">The sequence shown here is derived from an EMBL/GenBank/DDBJ whole genome shotgun (WGS) entry which is preliminary data.</text>
</comment>
<sequence>MKYDVFISYSSKDSGVAFDVCAMLEAAGLTCWIAPRNVYGGKSYAREIIEAITESQIVLFIFSSYSNCSSHVESEIDIAFNQEKVIIPFRIEEVKMSPELTYYINKKHHIDGIPEPALSFDILKESVLNNIPRLQKELDKERAYKLLREDLGDFDIEFLKSVLQNSRNNRADPRNVNCEDNVAENEFNILQNAAGELCLLIRSRNGRPRKPCFICDNSNFTILFRNNSSAVFLEDINPVAVEALNKVNQMLVVELNNDEVVREYVVPIVLIEGLTSYLQDDAIYDKDSGIQGTLDRVLSHKQQTLLRKLYCNWREN</sequence>
<evidence type="ECO:0000313" key="1">
    <source>
        <dbReference type="EMBL" id="RGX12358.1"/>
    </source>
</evidence>
<dbReference type="InterPro" id="IPR000157">
    <property type="entry name" value="TIR_dom"/>
</dbReference>
<dbReference type="PROSITE" id="PS50104">
    <property type="entry name" value="TIR"/>
    <property type="match status" value="1"/>
</dbReference>
<dbReference type="GO" id="GO:0007165">
    <property type="term" value="P:signal transduction"/>
    <property type="evidence" value="ECO:0007669"/>
    <property type="project" value="InterPro"/>
</dbReference>
<organism evidence="1 2">
    <name type="scientific">Bacteroides ovatus</name>
    <dbReference type="NCBI Taxonomy" id="28116"/>
    <lineage>
        <taxon>Bacteria</taxon>
        <taxon>Pseudomonadati</taxon>
        <taxon>Bacteroidota</taxon>
        <taxon>Bacteroidia</taxon>
        <taxon>Bacteroidales</taxon>
        <taxon>Bacteroidaceae</taxon>
        <taxon>Bacteroides</taxon>
    </lineage>
</organism>
<protein>
    <submittedName>
        <fullName evidence="1">Toll/interleukin-1 receptor domain-containing protein</fullName>
    </submittedName>
</protein>
<dbReference type="SUPFAM" id="SSF52200">
    <property type="entry name" value="Toll/Interleukin receptor TIR domain"/>
    <property type="match status" value="1"/>
</dbReference>
<dbReference type="EMBL" id="QSBI01000003">
    <property type="protein sequence ID" value="RGX12358.1"/>
    <property type="molecule type" value="Genomic_DNA"/>
</dbReference>
<evidence type="ECO:0000313" key="2">
    <source>
        <dbReference type="Proteomes" id="UP000286031"/>
    </source>
</evidence>
<gene>
    <name evidence="1" type="ORF">DWV35_03335</name>
</gene>
<proteinExistence type="predicted"/>
<reference evidence="1 2" key="1">
    <citation type="submission" date="2018-08" db="EMBL/GenBank/DDBJ databases">
        <title>A genome reference for cultivated species of the human gut microbiota.</title>
        <authorList>
            <person name="Zou Y."/>
            <person name="Xue W."/>
            <person name="Luo G."/>
        </authorList>
    </citation>
    <scope>NUCLEOTIDE SEQUENCE [LARGE SCALE GENOMIC DNA]</scope>
    <source>
        <strain evidence="1 2">AF04-46</strain>
    </source>
</reference>
<dbReference type="AlphaFoldDB" id="A0A3D2LRC9"/>
<dbReference type="InterPro" id="IPR035897">
    <property type="entry name" value="Toll_tir_struct_dom_sf"/>
</dbReference>
<dbReference type="RefSeq" id="WP_004317470.1">
    <property type="nucleotide sequence ID" value="NZ_CAKJYZ010000002.1"/>
</dbReference>
<dbReference type="SMART" id="SM00255">
    <property type="entry name" value="TIR"/>
    <property type="match status" value="1"/>
</dbReference>
<name>A0A3D2LRC9_BACOV</name>
<keyword evidence="1" id="KW-0675">Receptor</keyword>
<dbReference type="Gene3D" id="3.40.50.10140">
    <property type="entry name" value="Toll/interleukin-1 receptor homology (TIR) domain"/>
    <property type="match status" value="1"/>
</dbReference>
<accession>A0A3D2LRC9</accession>